<dbReference type="EMBL" id="KN846985">
    <property type="protein sequence ID" value="KIW94598.1"/>
    <property type="molecule type" value="Genomic_DNA"/>
</dbReference>
<dbReference type="AlphaFoldDB" id="A0A0D2HML8"/>
<dbReference type="RefSeq" id="XP_016621267.1">
    <property type="nucleotide sequence ID" value="XM_016762320.1"/>
</dbReference>
<evidence type="ECO:0000313" key="1">
    <source>
        <dbReference type="EMBL" id="KIW94598.1"/>
    </source>
</evidence>
<organism evidence="1 2">
    <name type="scientific">Cladophialophora bantiana (strain ATCC 10958 / CBS 173.52 / CDC B-1940 / NIH 8579)</name>
    <name type="common">Xylohypha bantiana</name>
    <dbReference type="NCBI Taxonomy" id="1442370"/>
    <lineage>
        <taxon>Eukaryota</taxon>
        <taxon>Fungi</taxon>
        <taxon>Dikarya</taxon>
        <taxon>Ascomycota</taxon>
        <taxon>Pezizomycotina</taxon>
        <taxon>Eurotiomycetes</taxon>
        <taxon>Chaetothyriomycetidae</taxon>
        <taxon>Chaetothyriales</taxon>
        <taxon>Herpotrichiellaceae</taxon>
        <taxon>Cladophialophora</taxon>
    </lineage>
</organism>
<gene>
    <name evidence="1" type="ORF">Z519_04574</name>
</gene>
<keyword evidence="2" id="KW-1185">Reference proteome</keyword>
<name>A0A0D2HML8_CLAB1</name>
<protein>
    <submittedName>
        <fullName evidence="1">Uncharacterized protein</fullName>
    </submittedName>
</protein>
<dbReference type="HOGENOM" id="CLU_2637862_0_0_1"/>
<dbReference type="GeneID" id="27697502"/>
<dbReference type="Proteomes" id="UP000053789">
    <property type="component" value="Unassembled WGS sequence"/>
</dbReference>
<dbReference type="VEuPathDB" id="FungiDB:Z519_04574"/>
<sequence length="77" mass="8619">MASPPTEVPVTRSAVTSPSQLLYPPYREPCFELAAIQGAALIAAVWRKSPRNPPKRCFRKLNGWQISRSHEKETLVS</sequence>
<reference evidence="1" key="1">
    <citation type="submission" date="2015-01" db="EMBL/GenBank/DDBJ databases">
        <title>The Genome Sequence of Cladophialophora bantiana CBS 173.52.</title>
        <authorList>
            <consortium name="The Broad Institute Genomics Platform"/>
            <person name="Cuomo C."/>
            <person name="de Hoog S."/>
            <person name="Gorbushina A."/>
            <person name="Stielow B."/>
            <person name="Teixiera M."/>
            <person name="Abouelleil A."/>
            <person name="Chapman S.B."/>
            <person name="Priest M."/>
            <person name="Young S.K."/>
            <person name="Wortman J."/>
            <person name="Nusbaum C."/>
            <person name="Birren B."/>
        </authorList>
    </citation>
    <scope>NUCLEOTIDE SEQUENCE [LARGE SCALE GENOMIC DNA]</scope>
    <source>
        <strain evidence="1">CBS 173.52</strain>
    </source>
</reference>
<evidence type="ECO:0000313" key="2">
    <source>
        <dbReference type="Proteomes" id="UP000053789"/>
    </source>
</evidence>
<accession>A0A0D2HML8</accession>
<proteinExistence type="predicted"/>